<protein>
    <submittedName>
        <fullName evidence="3">Uncharacterized protein</fullName>
    </submittedName>
</protein>
<dbReference type="Proteomes" id="UP000515908">
    <property type="component" value="Chromosome 29"/>
</dbReference>
<sequence>MKKCAILIATLLALLTVSAQQTCSVTDDPYATAAVTELEYCVKQRCAVTVPGEEITSFTNGLCNGDGSLEKDVDCTVLLNAYRAYYNCLVHSVTFTGDALTEAQLFANTPGVPLSLTNFGCYGCNNFRDVVQPAVGTTCEWSCDTCCGQSSDRTTGYGHVLCGIGCTTALMMIPFTVVTMALFLACCLCCSSPMLKETAARLQEEEENAKTAKAPESSESDVDLEATRQVTDHHEPVSDHHSEPHGNNEPIESEKKDDDELREL</sequence>
<evidence type="ECO:0000313" key="3">
    <source>
        <dbReference type="EMBL" id="CAD2222917.1"/>
    </source>
</evidence>
<feature type="chain" id="PRO_5028934219" evidence="2">
    <location>
        <begin position="20"/>
        <end position="264"/>
    </location>
</feature>
<evidence type="ECO:0000256" key="1">
    <source>
        <dbReference type="SAM" id="MobiDB-lite"/>
    </source>
</evidence>
<evidence type="ECO:0000313" key="4">
    <source>
        <dbReference type="Proteomes" id="UP000515908"/>
    </source>
</evidence>
<feature type="signal peptide" evidence="2">
    <location>
        <begin position="1"/>
        <end position="19"/>
    </location>
</feature>
<keyword evidence="4" id="KW-1185">Reference proteome</keyword>
<dbReference type="InterPro" id="IPR039964">
    <property type="entry name" value="KIAA0040-like"/>
</dbReference>
<dbReference type="EMBL" id="LR877173">
    <property type="protein sequence ID" value="CAD2222917.1"/>
    <property type="molecule type" value="Genomic_DNA"/>
</dbReference>
<gene>
    <name evidence="3" type="ORF">ADEAN_001047300</name>
</gene>
<evidence type="ECO:0000256" key="2">
    <source>
        <dbReference type="SAM" id="SignalP"/>
    </source>
</evidence>
<feature type="region of interest" description="Disordered" evidence="1">
    <location>
        <begin position="206"/>
        <end position="264"/>
    </location>
</feature>
<accession>A0A7G2CUK5</accession>
<feature type="compositionally biased region" description="Basic and acidic residues" evidence="1">
    <location>
        <begin position="230"/>
        <end position="264"/>
    </location>
</feature>
<dbReference type="VEuPathDB" id="TriTrypDB:ADEAN_001047300"/>
<reference evidence="3 4" key="1">
    <citation type="submission" date="2020-08" db="EMBL/GenBank/DDBJ databases">
        <authorList>
            <person name="Newling K."/>
            <person name="Davey J."/>
            <person name="Forrester S."/>
        </authorList>
    </citation>
    <scope>NUCLEOTIDE SEQUENCE [LARGE SCALE GENOMIC DNA]</scope>
    <source>
        <strain evidence="4">Crithidia deanei Carvalho (ATCC PRA-265)</strain>
    </source>
</reference>
<keyword evidence="2" id="KW-0732">Signal</keyword>
<organism evidence="3 4">
    <name type="scientific">Angomonas deanei</name>
    <dbReference type="NCBI Taxonomy" id="59799"/>
    <lineage>
        <taxon>Eukaryota</taxon>
        <taxon>Discoba</taxon>
        <taxon>Euglenozoa</taxon>
        <taxon>Kinetoplastea</taxon>
        <taxon>Metakinetoplastina</taxon>
        <taxon>Trypanosomatida</taxon>
        <taxon>Trypanosomatidae</taxon>
        <taxon>Strigomonadinae</taxon>
        <taxon>Angomonas</taxon>
    </lineage>
</organism>
<dbReference type="AlphaFoldDB" id="A0A7G2CUK5"/>
<name>A0A7G2CUK5_9TRYP</name>
<dbReference type="PANTHER" id="PTHR40382:SF1">
    <property type="entry name" value="RIKEN CDNA 4930523C07 GENE"/>
    <property type="match status" value="1"/>
</dbReference>
<dbReference type="PANTHER" id="PTHR40382">
    <property type="match status" value="1"/>
</dbReference>
<proteinExistence type="predicted"/>